<comment type="caution">
    <text evidence="3">The sequence shown here is derived from an EMBL/GenBank/DDBJ whole genome shotgun (WGS) entry which is preliminary data.</text>
</comment>
<evidence type="ECO:0000313" key="4">
    <source>
        <dbReference type="Proteomes" id="UP001530293"/>
    </source>
</evidence>
<feature type="region of interest" description="Disordered" evidence="1">
    <location>
        <begin position="80"/>
        <end position="201"/>
    </location>
</feature>
<gene>
    <name evidence="3" type="ORF">ACHAWU_010084</name>
</gene>
<feature type="chain" id="PRO_5044757354" evidence="2">
    <location>
        <begin position="22"/>
        <end position="425"/>
    </location>
</feature>
<feature type="signal peptide" evidence="2">
    <location>
        <begin position="1"/>
        <end position="21"/>
    </location>
</feature>
<evidence type="ECO:0000313" key="3">
    <source>
        <dbReference type="EMBL" id="KAL3758791.1"/>
    </source>
</evidence>
<accession>A0ABD3M447</accession>
<reference evidence="3 4" key="1">
    <citation type="submission" date="2024-10" db="EMBL/GenBank/DDBJ databases">
        <title>Updated reference genomes for cyclostephanoid diatoms.</title>
        <authorList>
            <person name="Roberts W.R."/>
            <person name="Alverson A.J."/>
        </authorList>
    </citation>
    <scope>NUCLEOTIDE SEQUENCE [LARGE SCALE GENOMIC DNA]</scope>
    <source>
        <strain evidence="3 4">AJA232-27</strain>
    </source>
</reference>
<name>A0ABD3M447_9STRA</name>
<keyword evidence="2" id="KW-0732">Signal</keyword>
<feature type="compositionally biased region" description="Acidic residues" evidence="1">
    <location>
        <begin position="105"/>
        <end position="124"/>
    </location>
</feature>
<dbReference type="AlphaFoldDB" id="A0ABD3M447"/>
<feature type="compositionally biased region" description="Polar residues" evidence="1">
    <location>
        <begin position="126"/>
        <end position="141"/>
    </location>
</feature>
<feature type="compositionally biased region" description="Basic residues" evidence="1">
    <location>
        <begin position="145"/>
        <end position="160"/>
    </location>
</feature>
<evidence type="ECO:0000256" key="2">
    <source>
        <dbReference type="SAM" id="SignalP"/>
    </source>
</evidence>
<dbReference type="EMBL" id="JALLBG020000222">
    <property type="protein sequence ID" value="KAL3758791.1"/>
    <property type="molecule type" value="Genomic_DNA"/>
</dbReference>
<protein>
    <submittedName>
        <fullName evidence="3">Uncharacterized protein</fullName>
    </submittedName>
</protein>
<dbReference type="Proteomes" id="UP001530293">
    <property type="component" value="Unassembled WGS sequence"/>
</dbReference>
<sequence length="425" mass="48126">MTAATPPRILSISLLLHIILHFHPHYPILLITASRDVSSNLPVTSSYQPSSSVEGKWIAEEEFHGASSLSTDTESQLQRRLKRKKKQKYDPIPGHERLEDPPSWWDEEEEGSGFDVVDEDDDEQLMTKTTTPQISTSNKDNATLPRRKGLRMRIWKRSNRQMRNEASPSKSSSLGKNHPAEESNHQLQSLSTSSEYDEEHPMRTDEWLLNIRLSRLYSIEEGEYFPECNNLARYTSANTALAPKKGGGSRTKRQVMQFARNGYVKIIEDDDKIGIKRKCKPRVGKWRIGHSGVAFDIPMQMQVANKGVVGRKQHQLLPAAQVSGSDNCIEDNSQSRVATTTTTTTTVLHYHADIHLNKFGERPRMFRGVITRDRHSSFLPPNFLRPVIGTFSAEGIGHDTADTSYRDRAISLSRQQVINEAKGLR</sequence>
<organism evidence="3 4">
    <name type="scientific">Discostella pseudostelligera</name>
    <dbReference type="NCBI Taxonomy" id="259834"/>
    <lineage>
        <taxon>Eukaryota</taxon>
        <taxon>Sar</taxon>
        <taxon>Stramenopiles</taxon>
        <taxon>Ochrophyta</taxon>
        <taxon>Bacillariophyta</taxon>
        <taxon>Coscinodiscophyceae</taxon>
        <taxon>Thalassiosirophycidae</taxon>
        <taxon>Stephanodiscales</taxon>
        <taxon>Stephanodiscaceae</taxon>
        <taxon>Discostella</taxon>
    </lineage>
</organism>
<keyword evidence="4" id="KW-1185">Reference proteome</keyword>
<evidence type="ECO:0000256" key="1">
    <source>
        <dbReference type="SAM" id="MobiDB-lite"/>
    </source>
</evidence>
<feature type="compositionally biased region" description="Polar residues" evidence="1">
    <location>
        <begin position="185"/>
        <end position="194"/>
    </location>
</feature>
<proteinExistence type="predicted"/>
<feature type="compositionally biased region" description="Polar residues" evidence="1">
    <location>
        <begin position="164"/>
        <end position="175"/>
    </location>
</feature>